<feature type="domain" description="WCX" evidence="2">
    <location>
        <begin position="280"/>
        <end position="345"/>
    </location>
</feature>
<organism evidence="3 4">
    <name type="scientific">Methylomonas rapida</name>
    <dbReference type="NCBI Taxonomy" id="2963939"/>
    <lineage>
        <taxon>Bacteria</taxon>
        <taxon>Pseudomonadati</taxon>
        <taxon>Pseudomonadota</taxon>
        <taxon>Gammaproteobacteria</taxon>
        <taxon>Methylococcales</taxon>
        <taxon>Methylococcaceae</taxon>
        <taxon>Methylomonas</taxon>
    </lineage>
</organism>
<dbReference type="Pfam" id="PF25583">
    <property type="entry name" value="WCX"/>
    <property type="match status" value="1"/>
</dbReference>
<sequence>MPDQKSQAVLQRRLLVLESIRRLSGRSERWVTVGEIVNDLQQQGYAVETHSIRRDMKSLLETYPQLECNDNSQGNGEAKAGLAHGYRWVGKDAQLQGGITLPEALSLVMVERYLSQSLPVLLTRPLQDIFTKAHQTLELHKKSQITHWPEKICVIQPAQPLIPPDVRGEILERVHDALLNEKQLRVNYRATQKVDAQPKAYRLHPLGLIQRGPITYLAAMANEYEAVYLYALHRMLTVEVLTEDCRGKNGFDLHQFAQSQGHFGTASPIRLEAKVCDHLALILQESPLSENQIVSEADSLGFKLLLADVLDTWQLRWWIMGEADRIEVISPPELRQDIQTMLAKAHQHYV</sequence>
<dbReference type="PANTHER" id="PTHR34580">
    <property type="match status" value="1"/>
</dbReference>
<dbReference type="EMBL" id="CP113517">
    <property type="protein sequence ID" value="WAR43570.1"/>
    <property type="molecule type" value="Genomic_DNA"/>
</dbReference>
<dbReference type="InterPro" id="IPR026881">
    <property type="entry name" value="WYL_dom"/>
</dbReference>
<dbReference type="Proteomes" id="UP001162780">
    <property type="component" value="Chromosome"/>
</dbReference>
<accession>A0ABY7GHD1</accession>
<gene>
    <name evidence="3" type="ORF">NM686_014440</name>
</gene>
<evidence type="ECO:0000259" key="2">
    <source>
        <dbReference type="Pfam" id="PF25583"/>
    </source>
</evidence>
<dbReference type="RefSeq" id="WP_255188539.1">
    <property type="nucleotide sequence ID" value="NZ_CP113517.1"/>
</dbReference>
<dbReference type="InterPro" id="IPR051534">
    <property type="entry name" value="CBASS_pafABC_assoc_protein"/>
</dbReference>
<dbReference type="PROSITE" id="PS52050">
    <property type="entry name" value="WYL"/>
    <property type="match status" value="1"/>
</dbReference>
<reference evidence="3" key="1">
    <citation type="submission" date="2022-11" db="EMBL/GenBank/DDBJ databases">
        <title>Methylomonas rapida sp. nov., Carotenoid-Producing Obligate Methanotrophs with High Growth Characteristics and Biotechnological Potential.</title>
        <authorList>
            <person name="Tikhonova E.N."/>
            <person name="Suleimanov R.Z."/>
            <person name="Miroshnikov K."/>
            <person name="Oshkin I.Y."/>
            <person name="Belova S.E."/>
            <person name="Danilova O.V."/>
            <person name="Ashikhmin A."/>
            <person name="Konopkin A."/>
            <person name="But S.Y."/>
            <person name="Khmelenina V.N."/>
            <person name="Kuznetsov N."/>
            <person name="Pimenov N.V."/>
            <person name="Dedysh S.N."/>
        </authorList>
    </citation>
    <scope>NUCLEOTIDE SEQUENCE</scope>
    <source>
        <strain evidence="3">MP1</strain>
    </source>
</reference>
<keyword evidence="4" id="KW-1185">Reference proteome</keyword>
<dbReference type="InterPro" id="IPR057727">
    <property type="entry name" value="WCX_dom"/>
</dbReference>
<dbReference type="Pfam" id="PF13280">
    <property type="entry name" value="WYL"/>
    <property type="match status" value="1"/>
</dbReference>
<evidence type="ECO:0000259" key="1">
    <source>
        <dbReference type="Pfam" id="PF13280"/>
    </source>
</evidence>
<protein>
    <submittedName>
        <fullName evidence="3">WYL domain-containing protein</fullName>
    </submittedName>
</protein>
<evidence type="ECO:0000313" key="3">
    <source>
        <dbReference type="EMBL" id="WAR43570.1"/>
    </source>
</evidence>
<feature type="domain" description="WYL" evidence="1">
    <location>
        <begin position="169"/>
        <end position="240"/>
    </location>
</feature>
<evidence type="ECO:0000313" key="4">
    <source>
        <dbReference type="Proteomes" id="UP001162780"/>
    </source>
</evidence>
<name>A0ABY7GHD1_9GAMM</name>
<proteinExistence type="predicted"/>
<dbReference type="PANTHER" id="PTHR34580:SF1">
    <property type="entry name" value="PROTEIN PAFC"/>
    <property type="match status" value="1"/>
</dbReference>